<evidence type="ECO:0000313" key="3">
    <source>
        <dbReference type="Proteomes" id="UP000503117"/>
    </source>
</evidence>
<organism evidence="2 3">
    <name type="scientific">Duganella dendranthematis</name>
    <dbReference type="NCBI Taxonomy" id="2728021"/>
    <lineage>
        <taxon>Bacteria</taxon>
        <taxon>Pseudomonadati</taxon>
        <taxon>Pseudomonadota</taxon>
        <taxon>Betaproteobacteria</taxon>
        <taxon>Burkholderiales</taxon>
        <taxon>Oxalobacteraceae</taxon>
        <taxon>Telluria group</taxon>
        <taxon>Duganella</taxon>
    </lineage>
</organism>
<feature type="region of interest" description="Disordered" evidence="1">
    <location>
        <begin position="42"/>
        <end position="67"/>
    </location>
</feature>
<name>A0ABX6MCJ9_9BURK</name>
<evidence type="ECO:0000313" key="2">
    <source>
        <dbReference type="EMBL" id="QJD91800.1"/>
    </source>
</evidence>
<evidence type="ECO:0000256" key="1">
    <source>
        <dbReference type="SAM" id="MobiDB-lite"/>
    </source>
</evidence>
<evidence type="ECO:0008006" key="4">
    <source>
        <dbReference type="Google" id="ProtNLM"/>
    </source>
</evidence>
<keyword evidence="3" id="KW-1185">Reference proteome</keyword>
<sequence>MAKNDQTMVTVKVAPRKSVYVGAELKGPGSLIDLTPEDAEDLHGKGFVVDPDDDGSDQPAQIGSAAA</sequence>
<proteinExistence type="predicted"/>
<protein>
    <recommendedName>
        <fullName evidence="4">Benenodin family lasso peptide</fullName>
    </recommendedName>
</protein>
<dbReference type="Proteomes" id="UP000503117">
    <property type="component" value="Chromosome"/>
</dbReference>
<accession>A0ABX6MCJ9</accession>
<reference evidence="2 3" key="1">
    <citation type="submission" date="2020-04" db="EMBL/GenBank/DDBJ databases">
        <title>Genome sequencing of novel species.</title>
        <authorList>
            <person name="Heo J."/>
            <person name="Kim S.-J."/>
            <person name="Kim J.-S."/>
            <person name="Hong S.-B."/>
            <person name="Kwon S.-W."/>
        </authorList>
    </citation>
    <scope>NUCLEOTIDE SEQUENCE [LARGE SCALE GENOMIC DNA]</scope>
    <source>
        <strain evidence="2 3">AF9R3</strain>
    </source>
</reference>
<dbReference type="RefSeq" id="WP_169113111.1">
    <property type="nucleotide sequence ID" value="NZ_CP051684.1"/>
</dbReference>
<dbReference type="EMBL" id="CP051684">
    <property type="protein sequence ID" value="QJD91800.1"/>
    <property type="molecule type" value="Genomic_DNA"/>
</dbReference>
<gene>
    <name evidence="2" type="ORF">HH213_17920</name>
</gene>